<feature type="compositionally biased region" description="Low complexity" evidence="2">
    <location>
        <begin position="28"/>
        <end position="43"/>
    </location>
</feature>
<keyword evidence="1" id="KW-0040">ANK repeat</keyword>
<feature type="compositionally biased region" description="Polar residues" evidence="2">
    <location>
        <begin position="53"/>
        <end position="67"/>
    </location>
</feature>
<dbReference type="PROSITE" id="PS50088">
    <property type="entry name" value="ANK_REPEAT"/>
    <property type="match status" value="1"/>
</dbReference>
<comment type="caution">
    <text evidence="3">The sequence shown here is derived from an EMBL/GenBank/DDBJ whole genome shotgun (WGS) entry which is preliminary data.</text>
</comment>
<dbReference type="InterPro" id="IPR002110">
    <property type="entry name" value="Ankyrin_rpt"/>
</dbReference>
<accession>A0AAD8XWE7</accession>
<keyword evidence="4" id="KW-1185">Reference proteome</keyword>
<dbReference type="PROSITE" id="PS50297">
    <property type="entry name" value="ANK_REP_REGION"/>
    <property type="match status" value="1"/>
</dbReference>
<dbReference type="SUPFAM" id="SSF48403">
    <property type="entry name" value="Ankyrin repeat"/>
    <property type="match status" value="1"/>
</dbReference>
<dbReference type="EMBL" id="JATAAI010000037">
    <property type="protein sequence ID" value="KAK1734839.1"/>
    <property type="molecule type" value="Genomic_DNA"/>
</dbReference>
<dbReference type="SMART" id="SM00248">
    <property type="entry name" value="ANK"/>
    <property type="match status" value="7"/>
</dbReference>
<evidence type="ECO:0000313" key="3">
    <source>
        <dbReference type="EMBL" id="KAK1734839.1"/>
    </source>
</evidence>
<reference evidence="3" key="1">
    <citation type="submission" date="2023-06" db="EMBL/GenBank/DDBJ databases">
        <title>Survivors Of The Sea: Transcriptome response of Skeletonema marinoi to long-term dormancy.</title>
        <authorList>
            <person name="Pinder M.I.M."/>
            <person name="Kourtchenko O."/>
            <person name="Robertson E.K."/>
            <person name="Larsson T."/>
            <person name="Maumus F."/>
            <person name="Osuna-Cruz C.M."/>
            <person name="Vancaester E."/>
            <person name="Stenow R."/>
            <person name="Vandepoele K."/>
            <person name="Ploug H."/>
            <person name="Bruchert V."/>
            <person name="Godhe A."/>
            <person name="Topel M."/>
        </authorList>
    </citation>
    <scope>NUCLEOTIDE SEQUENCE</scope>
    <source>
        <strain evidence="3">R05AC</strain>
    </source>
</reference>
<proteinExistence type="predicted"/>
<dbReference type="Proteomes" id="UP001224775">
    <property type="component" value="Unassembled WGS sequence"/>
</dbReference>
<dbReference type="Gene3D" id="1.25.40.20">
    <property type="entry name" value="Ankyrin repeat-containing domain"/>
    <property type="match status" value="3"/>
</dbReference>
<evidence type="ECO:0000256" key="2">
    <source>
        <dbReference type="SAM" id="MobiDB-lite"/>
    </source>
</evidence>
<gene>
    <name evidence="3" type="ORF">QTG54_014712</name>
</gene>
<dbReference type="InterPro" id="IPR036770">
    <property type="entry name" value="Ankyrin_rpt-contain_sf"/>
</dbReference>
<evidence type="ECO:0000313" key="4">
    <source>
        <dbReference type="Proteomes" id="UP001224775"/>
    </source>
</evidence>
<protein>
    <submittedName>
        <fullName evidence="3">Ankyrin repeat domain-containing protein</fullName>
    </submittedName>
</protein>
<feature type="repeat" description="ANK" evidence="1">
    <location>
        <begin position="522"/>
        <end position="554"/>
    </location>
</feature>
<dbReference type="Pfam" id="PF12796">
    <property type="entry name" value="Ank_2"/>
    <property type="match status" value="1"/>
</dbReference>
<dbReference type="AlphaFoldDB" id="A0AAD8XWE7"/>
<dbReference type="PANTHER" id="PTHR24121">
    <property type="entry name" value="NO MECHANORECEPTOR POTENTIAL C, ISOFORM D-RELATED"/>
    <property type="match status" value="1"/>
</dbReference>
<sequence>MSSGRVATLDIGHKTYICMSSDGSVVDGPSASTITSPSSTGGARTTASEDDSVSQSNGETQLSEQMQQLSIRQDTTIQSNQPSLPELRAYCQSDSLTEHGLRERLSHLDLQVEDSTYGILLIDVCANYCVTHEIIQCVIEHVPGAVSAVDSIGATPLHFLCLNINVTLDIIRCVIGGNPDALLAQIEAGWTPLVILCHNRAVDETVAEEILTLFLETCPESAQCCTHDGNLPIHFACRLRSPEFCCMLIQKFPESIQHEVEGVIVVYYVLFLLAVNDSVALAVLKMLLEDHPRIVRDVRRNGWSLLHDAAANHLPRAVQVCRLIIRAFPELVLELDESTDDVQLQPLHIACLHGHFICRVASQTVNGTTTRYPLIYTCLETNASNLNAGLEVIKLLYNAYPQAIVNAEEIFRRGIDISNFFVDDVRDFINEQLRYATQASNLQLVRTQDRNGRLPLHHALEEHAPLGTIKLLVQADPSTIQTPDSEGSLPLHIAASEYECPNVIKYLLDNCRTSLLVAEDYWGNTPLHYACQEGRYDVIEMLLTRYPNAPVATRNLDGDLPIQLLLDCDDQESADFASCIFLLLKASPEMWMSNENLVLALTS</sequence>
<feature type="region of interest" description="Disordered" evidence="2">
    <location>
        <begin position="26"/>
        <end position="67"/>
    </location>
</feature>
<name>A0AAD8XWE7_9STRA</name>
<evidence type="ECO:0000256" key="1">
    <source>
        <dbReference type="PROSITE-ProRule" id="PRU00023"/>
    </source>
</evidence>
<dbReference type="PANTHER" id="PTHR24121:SF23">
    <property type="entry name" value="NO MECHANORECEPTOR POTENTIAL C, ISOFORM H"/>
    <property type="match status" value="1"/>
</dbReference>
<organism evidence="3 4">
    <name type="scientific">Skeletonema marinoi</name>
    <dbReference type="NCBI Taxonomy" id="267567"/>
    <lineage>
        <taxon>Eukaryota</taxon>
        <taxon>Sar</taxon>
        <taxon>Stramenopiles</taxon>
        <taxon>Ochrophyta</taxon>
        <taxon>Bacillariophyta</taxon>
        <taxon>Coscinodiscophyceae</taxon>
        <taxon>Thalassiosirophycidae</taxon>
        <taxon>Thalassiosirales</taxon>
        <taxon>Skeletonemataceae</taxon>
        <taxon>Skeletonema</taxon>
        <taxon>Skeletonema marinoi-dohrnii complex</taxon>
    </lineage>
</organism>